<accession>A0A6C7E143</accession>
<evidence type="ECO:0000313" key="4">
    <source>
        <dbReference type="Proteomes" id="UP000011863"/>
    </source>
</evidence>
<dbReference type="RefSeq" id="WP_015440195.1">
    <property type="nucleotide sequence ID" value="NC_020520.1"/>
</dbReference>
<dbReference type="KEGG" id="aym:YM304_06330"/>
<dbReference type="GO" id="GO:0072527">
    <property type="term" value="P:pyrimidine-containing compound metabolic process"/>
    <property type="evidence" value="ECO:0007669"/>
    <property type="project" value="UniProtKB-ARBA"/>
</dbReference>
<dbReference type="GO" id="GO:0004126">
    <property type="term" value="F:cytidine deaminase activity"/>
    <property type="evidence" value="ECO:0007669"/>
    <property type="project" value="UniProtKB-EC"/>
</dbReference>
<dbReference type="Gene3D" id="3.40.140.10">
    <property type="entry name" value="Cytidine Deaminase, domain 2"/>
    <property type="match status" value="1"/>
</dbReference>
<dbReference type="PANTHER" id="PTHR11644:SF2">
    <property type="entry name" value="CYTIDINE DEAMINASE"/>
    <property type="match status" value="1"/>
</dbReference>
<dbReference type="InterPro" id="IPR016193">
    <property type="entry name" value="Cytidine_deaminase-like"/>
</dbReference>
<keyword evidence="3" id="KW-0378">Hydrolase</keyword>
<evidence type="ECO:0000256" key="1">
    <source>
        <dbReference type="ARBA" id="ARBA00006576"/>
    </source>
</evidence>
<dbReference type="InterPro" id="IPR050202">
    <property type="entry name" value="Cyt/Deoxycyt_deaminase"/>
</dbReference>
<evidence type="ECO:0000259" key="2">
    <source>
        <dbReference type="PROSITE" id="PS51747"/>
    </source>
</evidence>
<organism evidence="3 4">
    <name type="scientific">Ilumatobacter coccineus (strain NBRC 103263 / KCTC 29153 / YM16-304)</name>
    <dbReference type="NCBI Taxonomy" id="1313172"/>
    <lineage>
        <taxon>Bacteria</taxon>
        <taxon>Bacillati</taxon>
        <taxon>Actinomycetota</taxon>
        <taxon>Acidimicrobiia</taxon>
        <taxon>Acidimicrobiales</taxon>
        <taxon>Ilumatobacteraceae</taxon>
        <taxon>Ilumatobacter</taxon>
    </lineage>
</organism>
<comment type="similarity">
    <text evidence="1">Belongs to the cytidine and deoxycytidylate deaminase family.</text>
</comment>
<dbReference type="EMBL" id="AP012057">
    <property type="protein sequence ID" value="BAN00947.1"/>
    <property type="molecule type" value="Genomic_DNA"/>
</dbReference>
<dbReference type="AlphaFoldDB" id="A0A6C7E143"/>
<dbReference type="Proteomes" id="UP000011863">
    <property type="component" value="Chromosome"/>
</dbReference>
<dbReference type="CDD" id="cd01283">
    <property type="entry name" value="cytidine_deaminase"/>
    <property type="match status" value="1"/>
</dbReference>
<feature type="domain" description="CMP/dCMP-type deaminase" evidence="2">
    <location>
        <begin position="2"/>
        <end position="131"/>
    </location>
</feature>
<proteinExistence type="inferred from homology"/>
<dbReference type="GO" id="GO:0005829">
    <property type="term" value="C:cytosol"/>
    <property type="evidence" value="ECO:0007669"/>
    <property type="project" value="TreeGrafter"/>
</dbReference>
<dbReference type="PANTHER" id="PTHR11644">
    <property type="entry name" value="CYTIDINE DEAMINASE"/>
    <property type="match status" value="1"/>
</dbReference>
<sequence>MTTDVNLLDIAREARQKSYAPFSKFRAGAALETTSGDIVPGVIVENVSLGLAMCAERVALFAAVAQGQRPARLGLVAPSTDGDLTWPCGACLQVALELGGAEMVIEVGNIDGTESGRATVGELIPRGPKVDVDD</sequence>
<name>A0A6C7E143_ILUCY</name>
<dbReference type="Pfam" id="PF00383">
    <property type="entry name" value="dCMP_cyt_deam_1"/>
    <property type="match status" value="1"/>
</dbReference>
<dbReference type="PROSITE" id="PS51747">
    <property type="entry name" value="CYT_DCMP_DEAMINASES_2"/>
    <property type="match status" value="1"/>
</dbReference>
<gene>
    <name evidence="3" type="primary">cdd</name>
    <name evidence="3" type="ORF">YM304_06330</name>
</gene>
<dbReference type="SUPFAM" id="SSF53927">
    <property type="entry name" value="Cytidine deaminase-like"/>
    <property type="match status" value="1"/>
</dbReference>
<reference evidence="3 4" key="1">
    <citation type="journal article" date="2013" name="Int. J. Syst. Evol. Microbiol.">
        <title>Ilumatobacter nonamiense sp. nov. and Ilumatobacter coccineum sp. nov., isolated from seashore sand.</title>
        <authorList>
            <person name="Matsumoto A."/>
            <person name="Kasai H."/>
            <person name="Matsuo Y."/>
            <person name="Shizuri Y."/>
            <person name="Ichikawa N."/>
            <person name="Fujita N."/>
            <person name="Omura S."/>
            <person name="Takahashi Y."/>
        </authorList>
    </citation>
    <scope>NUCLEOTIDE SEQUENCE [LARGE SCALE GENOMIC DNA]</scope>
    <source>
        <strain evidence="4">NBRC 103263 / KCTC 29153 / YM16-304</strain>
    </source>
</reference>
<dbReference type="InterPro" id="IPR002125">
    <property type="entry name" value="CMP_dCMP_dom"/>
</dbReference>
<dbReference type="EC" id="3.5.4.5" evidence="3"/>
<protein>
    <submittedName>
        <fullName evidence="3">Cytidine deaminase</fullName>
        <ecNumber evidence="3">3.5.4.5</ecNumber>
    </submittedName>
</protein>
<evidence type="ECO:0000313" key="3">
    <source>
        <dbReference type="EMBL" id="BAN00947.1"/>
    </source>
</evidence>
<keyword evidence="4" id="KW-1185">Reference proteome</keyword>
<dbReference type="GO" id="GO:0008270">
    <property type="term" value="F:zinc ion binding"/>
    <property type="evidence" value="ECO:0007669"/>
    <property type="project" value="TreeGrafter"/>
</dbReference>
<dbReference type="NCBIfam" id="NF004064">
    <property type="entry name" value="PRK05578.1"/>
    <property type="match status" value="1"/>
</dbReference>
<dbReference type="OrthoDB" id="9795347at2"/>
<dbReference type="GO" id="GO:0055086">
    <property type="term" value="P:nucleobase-containing small molecule metabolic process"/>
    <property type="evidence" value="ECO:0007669"/>
    <property type="project" value="UniProtKB-ARBA"/>
</dbReference>